<dbReference type="InterPro" id="IPR006342">
    <property type="entry name" value="FkbM_mtfrase"/>
</dbReference>
<reference evidence="2" key="1">
    <citation type="submission" date="2019-02" db="EMBL/GenBank/DDBJ databases">
        <authorList>
            <person name="Gruber-Vodicka R. H."/>
            <person name="Seah K. B. B."/>
        </authorList>
    </citation>
    <scope>NUCLEOTIDE SEQUENCE</scope>
    <source>
        <strain evidence="2">BECK_BZ131</strain>
    </source>
</reference>
<sequence>MYERFEFHEKVTGPVARELFHRIAANRTTLSPRIVDKPLALYGAGNLGRMAREYFHRLGVPVEFFVDANAARLRDDPCWACVRLFSPEEVSLDTRASLLLAVCVATSPYVELARRLREAGWNDVVPFYDIAESFRHRHPLSNGWFAPPLTPSEITRVETVLDTWFDDTSRAHHLQFIAWRRLRQEWLFDTAPITLDDRFFIPEVMVALTDNESFADVGAHVGSVTRRFINATAGCFRHIWAIEPDAKNLADLNAAVAKEEPEVGRRVEVIPAVMASDSHGRKFLDGLGYASQCCDLGTLLPSRTLDELGLVPTYIKLHLEGAELDVLRGAIATITHHRPIIAATCYHNADGLYALPSWLMDNLYEYHFYFRKHSWCGTGSVVYCLPKSIGVSGMKSTKETV</sequence>
<name>A0A450TCS1_9GAMM</name>
<dbReference type="InterPro" id="IPR029063">
    <property type="entry name" value="SAM-dependent_MTases_sf"/>
</dbReference>
<dbReference type="Pfam" id="PF05050">
    <property type="entry name" value="Methyltransf_21"/>
    <property type="match status" value="1"/>
</dbReference>
<dbReference type="NCBIfam" id="TIGR01444">
    <property type="entry name" value="fkbM_fam"/>
    <property type="match status" value="1"/>
</dbReference>
<feature type="domain" description="Methyltransferase FkbM" evidence="1">
    <location>
        <begin position="216"/>
        <end position="342"/>
    </location>
</feature>
<protein>
    <submittedName>
        <fullName evidence="2">Methyltransferase, FkbM family</fullName>
    </submittedName>
</protein>
<evidence type="ECO:0000259" key="1">
    <source>
        <dbReference type="Pfam" id="PF05050"/>
    </source>
</evidence>
<proteinExistence type="predicted"/>
<dbReference type="AlphaFoldDB" id="A0A450TCS1"/>
<evidence type="ECO:0000313" key="2">
    <source>
        <dbReference type="EMBL" id="VFJ64747.1"/>
    </source>
</evidence>
<accession>A0A450TCS1</accession>
<dbReference type="EMBL" id="CAADFE010000006">
    <property type="protein sequence ID" value="VFJ64747.1"/>
    <property type="molecule type" value="Genomic_DNA"/>
</dbReference>
<keyword evidence="2" id="KW-0808">Transferase</keyword>
<dbReference type="SUPFAM" id="SSF53335">
    <property type="entry name" value="S-adenosyl-L-methionine-dependent methyltransferases"/>
    <property type="match status" value="1"/>
</dbReference>
<dbReference type="GO" id="GO:0008168">
    <property type="term" value="F:methyltransferase activity"/>
    <property type="evidence" value="ECO:0007669"/>
    <property type="project" value="UniProtKB-KW"/>
</dbReference>
<gene>
    <name evidence="2" type="ORF">BECKFW1821C_GA0114237_100640</name>
</gene>
<keyword evidence="2" id="KW-0489">Methyltransferase</keyword>
<dbReference type="Gene3D" id="3.40.50.150">
    <property type="entry name" value="Vaccinia Virus protein VP39"/>
    <property type="match status" value="1"/>
</dbReference>
<dbReference type="GO" id="GO:0032259">
    <property type="term" value="P:methylation"/>
    <property type="evidence" value="ECO:0007669"/>
    <property type="project" value="UniProtKB-KW"/>
</dbReference>
<organism evidence="2">
    <name type="scientific">Candidatus Kentrum sp. FW</name>
    <dbReference type="NCBI Taxonomy" id="2126338"/>
    <lineage>
        <taxon>Bacteria</taxon>
        <taxon>Pseudomonadati</taxon>
        <taxon>Pseudomonadota</taxon>
        <taxon>Gammaproteobacteria</taxon>
        <taxon>Candidatus Kentrum</taxon>
    </lineage>
</organism>